<dbReference type="PANTHER" id="PTHR42781">
    <property type="entry name" value="SPERMIDINE/PUTRESCINE IMPORT ATP-BINDING PROTEIN POTA"/>
    <property type="match status" value="1"/>
</dbReference>
<gene>
    <name evidence="5" type="ORF">PX52LOC_03584</name>
</gene>
<accession>A0A5C1AHL4</accession>
<dbReference type="PANTHER" id="PTHR42781:SF4">
    <property type="entry name" value="SPERMIDINE_PUTRESCINE IMPORT ATP-BINDING PROTEIN POTA"/>
    <property type="match status" value="1"/>
</dbReference>
<evidence type="ECO:0000259" key="4">
    <source>
        <dbReference type="PROSITE" id="PS50893"/>
    </source>
</evidence>
<keyword evidence="6" id="KW-1185">Reference proteome</keyword>
<reference evidence="6" key="1">
    <citation type="submission" date="2019-08" db="EMBL/GenBank/DDBJ databases">
        <title>Limnoglobus roseus gen. nov., sp. nov., a novel freshwater planctomycete with a giant genome from the family Gemmataceae.</title>
        <authorList>
            <person name="Kulichevskaya I.S."/>
            <person name="Naumoff D.G."/>
            <person name="Miroshnikov K."/>
            <person name="Ivanova A."/>
            <person name="Philippov D.A."/>
            <person name="Hakobyan A."/>
            <person name="Rijpstra I.C."/>
            <person name="Sinninghe Damste J.S."/>
            <person name="Liesack W."/>
            <person name="Dedysh S.N."/>
        </authorList>
    </citation>
    <scope>NUCLEOTIDE SEQUENCE [LARGE SCALE GENOMIC DNA]</scope>
    <source>
        <strain evidence="6">PX52</strain>
    </source>
</reference>
<dbReference type="GO" id="GO:0005524">
    <property type="term" value="F:ATP binding"/>
    <property type="evidence" value="ECO:0007669"/>
    <property type="project" value="UniProtKB-KW"/>
</dbReference>
<evidence type="ECO:0000256" key="3">
    <source>
        <dbReference type="ARBA" id="ARBA00022840"/>
    </source>
</evidence>
<dbReference type="InterPro" id="IPR050093">
    <property type="entry name" value="ABC_SmlMolc_Importer"/>
</dbReference>
<dbReference type="AlphaFoldDB" id="A0A5C1AHL4"/>
<dbReference type="SMART" id="SM00382">
    <property type="entry name" value="AAA"/>
    <property type="match status" value="1"/>
</dbReference>
<dbReference type="RefSeq" id="WP_218575385.1">
    <property type="nucleotide sequence ID" value="NZ_CP042425.1"/>
</dbReference>
<dbReference type="Pfam" id="PF00005">
    <property type="entry name" value="ABC_tran"/>
    <property type="match status" value="1"/>
</dbReference>
<dbReference type="PROSITE" id="PS50893">
    <property type="entry name" value="ABC_TRANSPORTER_2"/>
    <property type="match status" value="1"/>
</dbReference>
<dbReference type="Gene3D" id="3.40.50.300">
    <property type="entry name" value="P-loop containing nucleotide triphosphate hydrolases"/>
    <property type="match status" value="1"/>
</dbReference>
<evidence type="ECO:0000313" key="5">
    <source>
        <dbReference type="EMBL" id="QEL16624.1"/>
    </source>
</evidence>
<organism evidence="5 6">
    <name type="scientific">Limnoglobus roseus</name>
    <dbReference type="NCBI Taxonomy" id="2598579"/>
    <lineage>
        <taxon>Bacteria</taxon>
        <taxon>Pseudomonadati</taxon>
        <taxon>Planctomycetota</taxon>
        <taxon>Planctomycetia</taxon>
        <taxon>Gemmatales</taxon>
        <taxon>Gemmataceae</taxon>
        <taxon>Limnoglobus</taxon>
    </lineage>
</organism>
<protein>
    <submittedName>
        <fullName evidence="5">ABC transporter ATP-binding protein</fullName>
    </submittedName>
</protein>
<dbReference type="InterPro" id="IPR027417">
    <property type="entry name" value="P-loop_NTPase"/>
</dbReference>
<proteinExistence type="predicted"/>
<feature type="domain" description="ABC transporter" evidence="4">
    <location>
        <begin position="6"/>
        <end position="239"/>
    </location>
</feature>
<evidence type="ECO:0000256" key="2">
    <source>
        <dbReference type="ARBA" id="ARBA00022741"/>
    </source>
</evidence>
<dbReference type="KEGG" id="lrs:PX52LOC_03584"/>
<keyword evidence="2" id="KW-0547">Nucleotide-binding</keyword>
<dbReference type="EMBL" id="CP042425">
    <property type="protein sequence ID" value="QEL16624.1"/>
    <property type="molecule type" value="Genomic_DNA"/>
</dbReference>
<dbReference type="GO" id="GO:0016887">
    <property type="term" value="F:ATP hydrolysis activity"/>
    <property type="evidence" value="ECO:0007669"/>
    <property type="project" value="InterPro"/>
</dbReference>
<dbReference type="SUPFAM" id="SSF52540">
    <property type="entry name" value="P-loop containing nucleoside triphosphate hydrolases"/>
    <property type="match status" value="1"/>
</dbReference>
<evidence type="ECO:0000313" key="6">
    <source>
        <dbReference type="Proteomes" id="UP000324974"/>
    </source>
</evidence>
<dbReference type="InterPro" id="IPR003439">
    <property type="entry name" value="ABC_transporter-like_ATP-bd"/>
</dbReference>
<name>A0A5C1AHL4_9BACT</name>
<dbReference type="Proteomes" id="UP000324974">
    <property type="component" value="Chromosome"/>
</dbReference>
<keyword evidence="1" id="KW-0813">Transport</keyword>
<sequence>MSEAAFALDSVTKVYAGRSALGPLSLDVPAGRTTVLIGPSGCGKSTLLRLLIGLIEPDAGTVTFDGTQVTPATARAVRLRTGYVIQDGGLFPHLTARGNVTLMARHLGWEQPRIDARLGELADLTRFPTDGLDRRPQHLSGGQRQRVGLMRALLLNPDALLFDEPLGALDPLVRADLQAELREVFRTLGKTVVLVTHDLGEAAYFADHLVLLRDGQIVQQGSPADLWRRPADPFVTRFVQAQRGPEVPA</sequence>
<evidence type="ECO:0000256" key="1">
    <source>
        <dbReference type="ARBA" id="ARBA00022448"/>
    </source>
</evidence>
<keyword evidence="3 5" id="KW-0067">ATP-binding</keyword>
<dbReference type="InterPro" id="IPR003593">
    <property type="entry name" value="AAA+_ATPase"/>
</dbReference>